<evidence type="ECO:0000313" key="10">
    <source>
        <dbReference type="EMBL" id="SEH04229.1"/>
    </source>
</evidence>
<dbReference type="GO" id="GO:0016787">
    <property type="term" value="F:hydrolase activity"/>
    <property type="evidence" value="ECO:0007669"/>
    <property type="project" value="UniProtKB-KW"/>
</dbReference>
<keyword evidence="2" id="KW-0489">Methyltransferase</keyword>
<gene>
    <name evidence="10" type="ORF">MBHS_00074</name>
</gene>
<keyword evidence="5" id="KW-0680">Restriction system</keyword>
<keyword evidence="3" id="KW-0808">Transferase</keyword>
<dbReference type="EC" id="2.1.1.72" evidence="1"/>
<evidence type="ECO:0000256" key="1">
    <source>
        <dbReference type="ARBA" id="ARBA00011900"/>
    </source>
</evidence>
<evidence type="ECO:0000256" key="3">
    <source>
        <dbReference type="ARBA" id="ARBA00022679"/>
    </source>
</evidence>
<dbReference type="AlphaFoldDB" id="A0A1H6F4N8"/>
<evidence type="ECO:0000259" key="8">
    <source>
        <dbReference type="Pfam" id="PF07669"/>
    </source>
</evidence>
<keyword evidence="4" id="KW-0949">S-adenosyl-L-methionine</keyword>
<dbReference type="SUPFAM" id="SSF53335">
    <property type="entry name" value="S-adenosyl-L-methionine-dependent methyltransferases"/>
    <property type="match status" value="1"/>
</dbReference>
<dbReference type="GO" id="GO:0009007">
    <property type="term" value="F:site-specific DNA-methyltransferase (adenine-specific) activity"/>
    <property type="evidence" value="ECO:0007669"/>
    <property type="project" value="UniProtKB-EC"/>
</dbReference>
<dbReference type="InterPro" id="IPR011639">
    <property type="entry name" value="MethylTrfase_TaqI-like_dom"/>
</dbReference>
<accession>A0A1H6F4N8</accession>
<evidence type="ECO:0000256" key="5">
    <source>
        <dbReference type="ARBA" id="ARBA00022747"/>
    </source>
</evidence>
<dbReference type="GO" id="GO:0003677">
    <property type="term" value="F:DNA binding"/>
    <property type="evidence" value="ECO:0007669"/>
    <property type="project" value="UniProtKB-KW"/>
</dbReference>
<keyword evidence="6" id="KW-0238">DNA-binding</keyword>
<feature type="domain" description="Type II methyltransferase M.TaqI-like" evidence="8">
    <location>
        <begin position="492"/>
        <end position="676"/>
    </location>
</feature>
<dbReference type="PRINTS" id="PR00507">
    <property type="entry name" value="N12N6MTFRASE"/>
</dbReference>
<proteinExistence type="predicted"/>
<dbReference type="InterPro" id="IPR002052">
    <property type="entry name" value="DNA_methylase_N6_adenine_CS"/>
</dbReference>
<dbReference type="EMBL" id="FMSV02000025">
    <property type="protein sequence ID" value="SEH04229.1"/>
    <property type="molecule type" value="Genomic_DNA"/>
</dbReference>
<keyword evidence="11" id="KW-1185">Reference proteome</keyword>
<dbReference type="Pfam" id="PF07669">
    <property type="entry name" value="Eco57I"/>
    <property type="match status" value="1"/>
</dbReference>
<reference evidence="10 11" key="1">
    <citation type="submission" date="2016-10" db="EMBL/GenBank/DDBJ databases">
        <authorList>
            <person name="de Groot N.N."/>
        </authorList>
    </citation>
    <scope>NUCLEOTIDE SEQUENCE [LARGE SCALE GENOMIC DNA]</scope>
    <source>
        <strain evidence="10">MBHS1</strain>
    </source>
</reference>
<dbReference type="Proteomes" id="UP000236724">
    <property type="component" value="Unassembled WGS sequence"/>
</dbReference>
<dbReference type="RefSeq" id="WP_103918325.1">
    <property type="nucleotide sequence ID" value="NZ_FMSV02000025.1"/>
</dbReference>
<evidence type="ECO:0000256" key="4">
    <source>
        <dbReference type="ARBA" id="ARBA00022691"/>
    </source>
</evidence>
<name>A0A1H6F4N8_9GAMM</name>
<dbReference type="InterPro" id="IPR050953">
    <property type="entry name" value="N4_N6_ade-DNA_methylase"/>
</dbReference>
<feature type="domain" description="TaqI-like C-terminal specificity" evidence="9">
    <location>
        <begin position="794"/>
        <end position="962"/>
    </location>
</feature>
<dbReference type="OrthoDB" id="5749002at2"/>
<dbReference type="PANTHER" id="PTHR33841:SF1">
    <property type="entry name" value="DNA METHYLTRANSFERASE A"/>
    <property type="match status" value="1"/>
</dbReference>
<dbReference type="Pfam" id="PF12950">
    <property type="entry name" value="TaqI_C"/>
    <property type="match status" value="1"/>
</dbReference>
<dbReference type="PANTHER" id="PTHR33841">
    <property type="entry name" value="DNA METHYLTRANSFERASE YEEA-RELATED"/>
    <property type="match status" value="1"/>
</dbReference>
<dbReference type="PROSITE" id="PS00092">
    <property type="entry name" value="N6_MTASE"/>
    <property type="match status" value="1"/>
</dbReference>
<evidence type="ECO:0000256" key="6">
    <source>
        <dbReference type="ARBA" id="ARBA00023125"/>
    </source>
</evidence>
<dbReference type="GO" id="GO:0009307">
    <property type="term" value="P:DNA restriction-modification system"/>
    <property type="evidence" value="ECO:0007669"/>
    <property type="project" value="UniProtKB-KW"/>
</dbReference>
<evidence type="ECO:0000259" key="9">
    <source>
        <dbReference type="Pfam" id="PF12950"/>
    </source>
</evidence>
<organism evidence="10 11">
    <name type="scientific">Candidatus Venteria ishoeyi</name>
    <dbReference type="NCBI Taxonomy" id="1899563"/>
    <lineage>
        <taxon>Bacteria</taxon>
        <taxon>Pseudomonadati</taxon>
        <taxon>Pseudomonadota</taxon>
        <taxon>Gammaproteobacteria</taxon>
        <taxon>Thiotrichales</taxon>
        <taxon>Thiotrichaceae</taxon>
        <taxon>Venteria</taxon>
    </lineage>
</organism>
<protein>
    <recommendedName>
        <fullName evidence="1">site-specific DNA-methyltransferase (adenine-specific)</fullName>
        <ecNumber evidence="1">2.1.1.72</ecNumber>
    </recommendedName>
</protein>
<keyword evidence="10" id="KW-0378">Hydrolase</keyword>
<evidence type="ECO:0000313" key="11">
    <source>
        <dbReference type="Proteomes" id="UP000236724"/>
    </source>
</evidence>
<evidence type="ECO:0000256" key="7">
    <source>
        <dbReference type="ARBA" id="ARBA00047942"/>
    </source>
</evidence>
<dbReference type="Gene3D" id="3.40.50.150">
    <property type="entry name" value="Vaccinia Virus protein VP39"/>
    <property type="match status" value="1"/>
</dbReference>
<dbReference type="InterPro" id="IPR025931">
    <property type="entry name" value="TaqI_C"/>
</dbReference>
<evidence type="ECO:0000256" key="2">
    <source>
        <dbReference type="ARBA" id="ARBA00022603"/>
    </source>
</evidence>
<sequence length="1091" mass="125151">MPLINPRLQKNTLQIKAIPQTHLEILSAWQQSIHKRTLFSQKETALHSHFIQKILIEVLGYTGFNGESWNLSQEQKISTGSVDVALGTFTAEHSQIIAPFELKGAKTKDLDAIMPGRHKSPVQQAWEYAMDAPGASWVLVSNYLEIRLYAIGYGRQNYESWDLSKLTEPGEYARLQWLLSSKQLLTGETAAILQQSEALDKEITDKLYCNYKALRETLFNTLITDNPGTPALDIIRHTQKILDRILFIAFAEDRGLLPDKTLAHAYQHTDPYNPRPIWENFNGLFRAIDQGNASLKIPAYNGGLFASDEPLETLSVSDTLCQAFKDLGEYDFASEISVTVLGHIFEQSISDIENLQMQAQAEQNDTPVQLEKHGKRKKHGVVYTPDHITRFIVEHTLGKHLQTAFETLWQNGAAQRHKTGSWKKKAFEIEFWRNYQYILRTTRVLDPACGSGAFLVAAFDFLYAEYQRINDILADLTGAYDVFDLDKEILNQNLYGVDLNSESVEITKLSLWLKTAQRGKVLNSLDANIKVGNSLIDDAKYSEQAFNWAENFPHIFTEAAQEGWFDDVIDTVAGWFSDRQSGGFDVILGNPPYVRQELISPIKPCLEKNYQVYTGVVDLYAYFFELGLKLLKPGGRMGYISSSTFFKTGSGKNLRQYLMDNATLETVVDFGDLQVFAGVTTYPAILTMRKQAAEAQHRLQMLVLKQLPEDLDKCFAESALPMSQHNLESSAWRLESDTLLALRQKITQDKPTLKEMYGSPLYGIKTGLNAAFVIDTPTRNALIQADAKSAELIKPFFEGKDLKKWRVEPRKLWIIFIPWHFPLHKDNTIKGASEKAEKEFMENYPSVYAHLLNYKEKLVRRNKSETGIRYEWYALQRWAASYYEEFEKEKIIYGHFSPNSLFSLEKTRAYSNDKSYIIPKAGFYELGLLNSHLYWFLIKSLCPFVRGGYYEVRSQYIQTLPIPPATEAQKQSIAQIAENCQKIAENRYQKQQAVRRRIPDLCPAEREAKLNTKLKNWWQLDFPAFRKEIKKAFKQDIPLQDRNDWEHWLTQERATIEALSAQLQQQETVLNNEVYVLFDLTAEEIKLIENP</sequence>
<dbReference type="GO" id="GO:0032259">
    <property type="term" value="P:methylation"/>
    <property type="evidence" value="ECO:0007669"/>
    <property type="project" value="UniProtKB-KW"/>
</dbReference>
<dbReference type="InterPro" id="IPR029063">
    <property type="entry name" value="SAM-dependent_MTases_sf"/>
</dbReference>
<comment type="catalytic activity">
    <reaction evidence="7">
        <text>a 2'-deoxyadenosine in DNA + S-adenosyl-L-methionine = an N(6)-methyl-2'-deoxyadenosine in DNA + S-adenosyl-L-homocysteine + H(+)</text>
        <dbReference type="Rhea" id="RHEA:15197"/>
        <dbReference type="Rhea" id="RHEA-COMP:12418"/>
        <dbReference type="Rhea" id="RHEA-COMP:12419"/>
        <dbReference type="ChEBI" id="CHEBI:15378"/>
        <dbReference type="ChEBI" id="CHEBI:57856"/>
        <dbReference type="ChEBI" id="CHEBI:59789"/>
        <dbReference type="ChEBI" id="CHEBI:90615"/>
        <dbReference type="ChEBI" id="CHEBI:90616"/>
        <dbReference type="EC" id="2.1.1.72"/>
    </reaction>
</comment>